<comment type="caution">
    <text evidence="2">The sequence shown here is derived from an EMBL/GenBank/DDBJ whole genome shotgun (WGS) entry which is preliminary data.</text>
</comment>
<keyword evidence="3" id="KW-1185">Reference proteome</keyword>
<proteinExistence type="predicted"/>
<reference evidence="2 3" key="1">
    <citation type="journal article" date="2017" name="BMC Genomics">
        <title>Comparative genomic and phylogenomic analyses of the Bifidobacteriaceae family.</title>
        <authorList>
            <person name="Lugli G.A."/>
            <person name="Milani C."/>
            <person name="Turroni F."/>
            <person name="Duranti S."/>
            <person name="Mancabelli L."/>
            <person name="Mangifesta M."/>
            <person name="Ferrario C."/>
            <person name="Modesto M."/>
            <person name="Mattarelli P."/>
            <person name="Jiri K."/>
            <person name="van Sinderen D."/>
            <person name="Ventura M."/>
        </authorList>
    </citation>
    <scope>NUCLEOTIDE SEQUENCE [LARGE SCALE GENOMIC DNA]</scope>
    <source>
        <strain evidence="2 3">DSM 100202</strain>
    </source>
</reference>
<accession>A0A261G467</accession>
<organism evidence="2 3">
    <name type="scientific">Bifidobacterium hapali</name>
    <dbReference type="NCBI Taxonomy" id="1630172"/>
    <lineage>
        <taxon>Bacteria</taxon>
        <taxon>Bacillati</taxon>
        <taxon>Actinomycetota</taxon>
        <taxon>Actinomycetes</taxon>
        <taxon>Bifidobacteriales</taxon>
        <taxon>Bifidobacteriaceae</taxon>
        <taxon>Bifidobacterium</taxon>
    </lineage>
</organism>
<protein>
    <submittedName>
        <fullName evidence="2">Toxin RelE</fullName>
    </submittedName>
</protein>
<evidence type="ECO:0000313" key="2">
    <source>
        <dbReference type="EMBL" id="OZG66208.1"/>
    </source>
</evidence>
<dbReference type="Gene3D" id="3.30.2310.20">
    <property type="entry name" value="RelE-like"/>
    <property type="match status" value="1"/>
</dbReference>
<gene>
    <name evidence="2" type="ORF">BHAP_0376</name>
</gene>
<dbReference type="Pfam" id="PF05016">
    <property type="entry name" value="ParE_toxin"/>
    <property type="match status" value="1"/>
</dbReference>
<keyword evidence="1" id="KW-1277">Toxin-antitoxin system</keyword>
<dbReference type="InterPro" id="IPR007712">
    <property type="entry name" value="RelE/ParE_toxin"/>
</dbReference>
<evidence type="ECO:0000313" key="3">
    <source>
        <dbReference type="Proteomes" id="UP000216074"/>
    </source>
</evidence>
<dbReference type="EMBL" id="MWWY01000006">
    <property type="protein sequence ID" value="OZG66208.1"/>
    <property type="molecule type" value="Genomic_DNA"/>
</dbReference>
<dbReference type="InterPro" id="IPR035093">
    <property type="entry name" value="RelE/ParE_toxin_dom_sf"/>
</dbReference>
<sequence length="109" mass="12527">MGQIEWVDVYTKEAKRDLDRLKEPRATRAKKLIAKVKQNPLPFTEGGYGKPLGNKRDNDLSGLLKAKLRGDGIRIVYKLERSERVMKIIVIGVRDDMEVYKEASRRNAI</sequence>
<evidence type="ECO:0000256" key="1">
    <source>
        <dbReference type="ARBA" id="ARBA00022649"/>
    </source>
</evidence>
<name>A0A261G467_9BIFI</name>
<dbReference type="Proteomes" id="UP000216074">
    <property type="component" value="Unassembled WGS sequence"/>
</dbReference>
<dbReference type="SUPFAM" id="SSF143011">
    <property type="entry name" value="RelE-like"/>
    <property type="match status" value="1"/>
</dbReference>
<dbReference type="AlphaFoldDB" id="A0A261G467"/>